<proteinExistence type="predicted"/>
<dbReference type="AlphaFoldDB" id="A0A1J5NDW5"/>
<sequence>MENRSLTQRILALVSVCAAIWVFTYVAGPMLVNASQDFRTLGDFIVRENIDTGMFYYTDLEIVGHADHNARSTIEYMPHGPGPTPGVGSATGAPADQ</sequence>
<accession>A0A1J5NDW5</accession>
<organism evidence="2 3">
    <name type="scientific">Pseudodesulfovibrio hydrargyri</name>
    <dbReference type="NCBI Taxonomy" id="2125990"/>
    <lineage>
        <taxon>Bacteria</taxon>
        <taxon>Pseudomonadati</taxon>
        <taxon>Thermodesulfobacteriota</taxon>
        <taxon>Desulfovibrionia</taxon>
        <taxon>Desulfovibrionales</taxon>
        <taxon>Desulfovibrionaceae</taxon>
    </lineage>
</organism>
<reference evidence="2 3" key="1">
    <citation type="submission" date="2015-09" db="EMBL/GenBank/DDBJ databases">
        <title>Genome of Desulfovibrio dechloracetivorans BerOc1, a mercury methylating strain isolated from highly hydrocarbons and metals contaminated coastal sediments.</title>
        <authorList>
            <person name="Goni Urriza M."/>
            <person name="Gassie C."/>
            <person name="Bouchez O."/>
            <person name="Klopp C."/>
            <person name="Ranchou-Peyruse A."/>
            <person name="Remy G."/>
        </authorList>
    </citation>
    <scope>NUCLEOTIDE SEQUENCE [LARGE SCALE GENOMIC DNA]</scope>
    <source>
        <strain evidence="2 3">BerOc1</strain>
    </source>
</reference>
<evidence type="ECO:0000313" key="2">
    <source>
        <dbReference type="EMBL" id="OIQ51407.1"/>
    </source>
</evidence>
<name>A0A1J5NDW5_9BACT</name>
<dbReference type="EMBL" id="LKAQ01000004">
    <property type="protein sequence ID" value="OIQ51407.1"/>
    <property type="molecule type" value="Genomic_DNA"/>
</dbReference>
<gene>
    <name evidence="2" type="ORF">BerOc1_03360</name>
</gene>
<evidence type="ECO:0000313" key="3">
    <source>
        <dbReference type="Proteomes" id="UP000181901"/>
    </source>
</evidence>
<dbReference type="Proteomes" id="UP000181901">
    <property type="component" value="Unassembled WGS sequence"/>
</dbReference>
<evidence type="ECO:0000256" key="1">
    <source>
        <dbReference type="SAM" id="MobiDB-lite"/>
    </source>
</evidence>
<keyword evidence="3" id="KW-1185">Reference proteome</keyword>
<dbReference type="RefSeq" id="WP_071546890.1">
    <property type="nucleotide sequence ID" value="NZ_LKAQ01000004.1"/>
</dbReference>
<protein>
    <submittedName>
        <fullName evidence="2">Uncharacterized protein</fullName>
    </submittedName>
</protein>
<comment type="caution">
    <text evidence="2">The sequence shown here is derived from an EMBL/GenBank/DDBJ whole genome shotgun (WGS) entry which is preliminary data.</text>
</comment>
<dbReference type="OrthoDB" id="5432504at2"/>
<feature type="region of interest" description="Disordered" evidence="1">
    <location>
        <begin position="73"/>
        <end position="97"/>
    </location>
</feature>